<keyword evidence="3" id="KW-1185">Reference proteome</keyword>
<dbReference type="PANTHER" id="PTHR31635:SF196">
    <property type="entry name" value="REVERSE TRANSCRIPTASE DOMAIN-CONTAINING PROTEIN-RELATED"/>
    <property type="match status" value="1"/>
</dbReference>
<dbReference type="OrthoDB" id="9802488at2759"/>
<evidence type="ECO:0000259" key="1">
    <source>
        <dbReference type="PROSITE" id="PS50878"/>
    </source>
</evidence>
<reference evidence="2" key="2">
    <citation type="submission" date="2025-09" db="UniProtKB">
        <authorList>
            <consortium name="Ensembl"/>
        </authorList>
    </citation>
    <scope>IDENTIFICATION</scope>
</reference>
<dbReference type="CDD" id="cd01650">
    <property type="entry name" value="RT_nLTR_like"/>
    <property type="match status" value="1"/>
</dbReference>
<feature type="domain" description="Reverse transcriptase" evidence="1">
    <location>
        <begin position="14"/>
        <end position="289"/>
    </location>
</feature>
<dbReference type="InterPro" id="IPR043502">
    <property type="entry name" value="DNA/RNA_pol_sf"/>
</dbReference>
<organism evidence="2 3">
    <name type="scientific">Leptobrachium leishanense</name>
    <name type="common">Leishan spiny toad</name>
    <dbReference type="NCBI Taxonomy" id="445787"/>
    <lineage>
        <taxon>Eukaryota</taxon>
        <taxon>Metazoa</taxon>
        <taxon>Chordata</taxon>
        <taxon>Craniata</taxon>
        <taxon>Vertebrata</taxon>
        <taxon>Euteleostomi</taxon>
        <taxon>Amphibia</taxon>
        <taxon>Batrachia</taxon>
        <taxon>Anura</taxon>
        <taxon>Pelobatoidea</taxon>
        <taxon>Megophryidae</taxon>
        <taxon>Leptobrachium</taxon>
    </lineage>
</organism>
<evidence type="ECO:0000313" key="3">
    <source>
        <dbReference type="Proteomes" id="UP000694569"/>
    </source>
</evidence>
<sequence>MHVLQPYWLSSFNSLTHGHHLHPATLTATITLLPKPGRDPDYCSNYRPISLLNQDIKLFAKILATRLKPYVPGLVHLDQTGFIPGREARDSTVRAINLIQGASHSSADPLLLLSTDCDKAFDRVRWDFLFRTLTHMGFGDHMLLWIRALYTNPCARVNINGVLSDAFPVANGTRQGCPLSPLLFALSLEPFLQAVRSAPDITGLEIGASEHRVAAYADDLLFFVRSPLITLPNLLRLFAEYGALSNLKLNMDKSEILPISVQARLASSLQSAFPFRWCQGPLKYLGTYLSGNPGDLYTDNYGPLLRSVESNLRSWDLSHITWFGRINAIKMSILPKILYLFQTIPITLPRSFFSTMDGLLRTYVWNGRPPRVKLGLLTTPRSAGGMSMPHVQRYYQASHLQRIVEWGTTSTPKAWVGVEKHFAGPALAAVPWVPPCAIPLPPTALFATRATLRVWRTLQSHTNIAPFPSPLMPLQHLPVFSRHLMPTAPLEDPPSPLPGHFVVDGRRVAAERLPYLQPMGFLAKFHMHRLIHYLCSLAPLEAYCRQTTTFEIIIKRGTTPAHSISLLYSMLQSLRTPPTLFRTKWESSLQIALTDAEWLKIYELAHCCTPSTRIQEVNYKIMYRWYRTPDRLRHIVGGGGLCWRCQAPDADHLHIWWSCPLIQPFWSRVHAYVCMVVEPHPPFLPELYLLHHTSITISAYKKSVMPCLIHAARLTIPRFWRQAATPPVAMWLDEVEFIRGVDEMASRAADRYEIYTRKWFYWLTDVLPHSRRNP</sequence>
<proteinExistence type="predicted"/>
<dbReference type="PANTHER" id="PTHR31635">
    <property type="entry name" value="REVERSE TRANSCRIPTASE DOMAIN-CONTAINING PROTEIN-RELATED"/>
    <property type="match status" value="1"/>
</dbReference>
<evidence type="ECO:0000313" key="2">
    <source>
        <dbReference type="Ensembl" id="ENSLLEP00000002606.1"/>
    </source>
</evidence>
<reference evidence="2" key="1">
    <citation type="submission" date="2025-08" db="UniProtKB">
        <authorList>
            <consortium name="Ensembl"/>
        </authorList>
    </citation>
    <scope>IDENTIFICATION</scope>
</reference>
<dbReference type="PROSITE" id="PS50878">
    <property type="entry name" value="RT_POL"/>
    <property type="match status" value="1"/>
</dbReference>
<dbReference type="InterPro" id="IPR000477">
    <property type="entry name" value="RT_dom"/>
</dbReference>
<accession>A0A8C5LSK4</accession>
<dbReference type="Pfam" id="PF00078">
    <property type="entry name" value="RVT_1"/>
    <property type="match status" value="1"/>
</dbReference>
<dbReference type="SUPFAM" id="SSF56672">
    <property type="entry name" value="DNA/RNA polymerases"/>
    <property type="match status" value="1"/>
</dbReference>
<dbReference type="GeneTree" id="ENSGT00940000165023"/>
<protein>
    <recommendedName>
        <fullName evidence="1">Reverse transcriptase domain-containing protein</fullName>
    </recommendedName>
</protein>
<name>A0A8C5LSK4_9ANUR</name>
<dbReference type="Proteomes" id="UP000694569">
    <property type="component" value="Unplaced"/>
</dbReference>
<dbReference type="Ensembl" id="ENSLLET00000002722.1">
    <property type="protein sequence ID" value="ENSLLEP00000002606.1"/>
    <property type="gene ID" value="ENSLLEG00000001704.1"/>
</dbReference>
<dbReference type="AlphaFoldDB" id="A0A8C5LSK4"/>